<evidence type="ECO:0000256" key="1">
    <source>
        <dbReference type="ARBA" id="ARBA00004141"/>
    </source>
</evidence>
<dbReference type="OMA" id="KYALMME"/>
<feature type="transmembrane region" description="Helical" evidence="6">
    <location>
        <begin position="338"/>
        <end position="360"/>
    </location>
</feature>
<protein>
    <submittedName>
        <fullName evidence="9">CSON012068 protein</fullName>
    </submittedName>
</protein>
<keyword evidence="3 6" id="KW-1133">Transmembrane helix</keyword>
<feature type="transmembrane region" description="Helical" evidence="6">
    <location>
        <begin position="298"/>
        <end position="318"/>
    </location>
</feature>
<comment type="subcellular location">
    <subcellularLocation>
        <location evidence="1">Membrane</location>
        <topology evidence="1">Multi-pass membrane protein</topology>
    </subcellularLocation>
</comment>
<dbReference type="Pfam" id="PF01490">
    <property type="entry name" value="Aa_trans"/>
    <property type="match status" value="1"/>
</dbReference>
<feature type="transmembrane region" description="Helical" evidence="6">
    <location>
        <begin position="259"/>
        <end position="277"/>
    </location>
</feature>
<name>A0A336M8V0_CULSO</name>
<feature type="transmembrane region" description="Helical" evidence="6">
    <location>
        <begin position="159"/>
        <end position="177"/>
    </location>
</feature>
<dbReference type="GO" id="GO:0015179">
    <property type="term" value="F:L-amino acid transmembrane transporter activity"/>
    <property type="evidence" value="ECO:0007669"/>
    <property type="project" value="TreeGrafter"/>
</dbReference>
<dbReference type="VEuPathDB" id="VectorBase:CSON012068"/>
<dbReference type="GO" id="GO:0005774">
    <property type="term" value="C:vacuolar membrane"/>
    <property type="evidence" value="ECO:0007669"/>
    <property type="project" value="TreeGrafter"/>
</dbReference>
<feature type="transmembrane region" description="Helical" evidence="6">
    <location>
        <begin position="467"/>
        <end position="492"/>
    </location>
</feature>
<evidence type="ECO:0000256" key="5">
    <source>
        <dbReference type="SAM" id="MobiDB-lite"/>
    </source>
</evidence>
<evidence type="ECO:0000313" key="9">
    <source>
        <dbReference type="EMBL" id="SSX25203.1"/>
    </source>
</evidence>
<feature type="transmembrane region" description="Helical" evidence="6">
    <location>
        <begin position="218"/>
        <end position="239"/>
    </location>
</feature>
<evidence type="ECO:0000256" key="6">
    <source>
        <dbReference type="SAM" id="Phobius"/>
    </source>
</evidence>
<organism evidence="9">
    <name type="scientific">Culicoides sonorensis</name>
    <name type="common">Biting midge</name>
    <dbReference type="NCBI Taxonomy" id="179676"/>
    <lineage>
        <taxon>Eukaryota</taxon>
        <taxon>Metazoa</taxon>
        <taxon>Ecdysozoa</taxon>
        <taxon>Arthropoda</taxon>
        <taxon>Hexapoda</taxon>
        <taxon>Insecta</taxon>
        <taxon>Pterygota</taxon>
        <taxon>Neoptera</taxon>
        <taxon>Endopterygota</taxon>
        <taxon>Diptera</taxon>
        <taxon>Nematocera</taxon>
        <taxon>Chironomoidea</taxon>
        <taxon>Ceratopogonidae</taxon>
        <taxon>Ceratopogoninae</taxon>
        <taxon>Culicoides</taxon>
        <taxon>Monoculicoides</taxon>
    </lineage>
</organism>
<evidence type="ECO:0000313" key="8">
    <source>
        <dbReference type="EMBL" id="SSX04840.1"/>
    </source>
</evidence>
<feature type="compositionally biased region" description="Basic and acidic residues" evidence="5">
    <location>
        <begin position="11"/>
        <end position="25"/>
    </location>
</feature>
<proteinExistence type="predicted"/>
<dbReference type="PANTHER" id="PTHR22950">
    <property type="entry name" value="AMINO ACID TRANSPORTER"/>
    <property type="match status" value="1"/>
</dbReference>
<reference evidence="8" key="1">
    <citation type="submission" date="2018-04" db="EMBL/GenBank/DDBJ databases">
        <authorList>
            <person name="Go L.Y."/>
            <person name="Mitchell J.A."/>
        </authorList>
    </citation>
    <scope>NUCLEOTIDE SEQUENCE</scope>
    <source>
        <tissue evidence="8">Whole organism</tissue>
    </source>
</reference>
<evidence type="ECO:0000259" key="7">
    <source>
        <dbReference type="Pfam" id="PF01490"/>
    </source>
</evidence>
<feature type="region of interest" description="Disordered" evidence="5">
    <location>
        <begin position="1"/>
        <end position="32"/>
    </location>
</feature>
<keyword evidence="4 6" id="KW-0472">Membrane</keyword>
<reference evidence="9" key="2">
    <citation type="submission" date="2018-07" db="EMBL/GenBank/DDBJ databases">
        <authorList>
            <person name="Quirk P.G."/>
            <person name="Krulwich T.A."/>
        </authorList>
    </citation>
    <scope>NUCLEOTIDE SEQUENCE</scope>
</reference>
<gene>
    <name evidence="9" type="primary">CSON012068</name>
</gene>
<dbReference type="AlphaFoldDB" id="A0A336M8V0"/>
<keyword evidence="2 6" id="KW-0812">Transmembrane</keyword>
<feature type="transmembrane region" description="Helical" evidence="6">
    <location>
        <begin position="189"/>
        <end position="211"/>
    </location>
</feature>
<dbReference type="InterPro" id="IPR013057">
    <property type="entry name" value="AA_transpt_TM"/>
</dbReference>
<sequence length="493" mass="54993">MEPQINGDSVQKTKEITSKPEEHALLRRISKPTEINDGHERKLSKFEVDDVEHGHGLTPDHSTNYVETMMHLFKGNIGSGLFSMGTAFKNAGILTGFITTIALGAICLHSQRLLIKCSMAMKERFGYEKTPDYAHTVELCFANGQPGVQRYAHTMRRTVDAFIILTQMGFCCIYFVFISANLKQVIDGYGFVISTQMYMVIILIPIILTCLIRNLKYLVPFSTIATFCMAAGIIATAYYACQDLPPLAERKNFATWKQLPMYFGTAIFCFEGIALVLPLQNAMKDPHDFVRPLGVHNVGTIFVIMIFTVFGFIGYWSYGEDVAGSMTLNLPEHDILSQAVKLTISFGILLGYALQFYIPIDIMWPLIVKKYNIENGLVTKELIFRSLMVIVTCEYEIDVNMINLNTISSISIVAVAEAVPQIALLISFIGAFCSSALALMFPPLIELVLEFVDNKSPSKLLIIKDSFIILVGFVGFLTGTYESVLAIINTFLE</sequence>
<feature type="transmembrane region" description="Helical" evidence="6">
    <location>
        <begin position="422"/>
        <end position="445"/>
    </location>
</feature>
<evidence type="ECO:0000256" key="4">
    <source>
        <dbReference type="ARBA" id="ARBA00023136"/>
    </source>
</evidence>
<dbReference type="PANTHER" id="PTHR22950:SF150">
    <property type="entry name" value="FI17861P1"/>
    <property type="match status" value="1"/>
</dbReference>
<evidence type="ECO:0000256" key="3">
    <source>
        <dbReference type="ARBA" id="ARBA00022989"/>
    </source>
</evidence>
<feature type="compositionally biased region" description="Polar residues" evidence="5">
    <location>
        <begin position="1"/>
        <end position="10"/>
    </location>
</feature>
<dbReference type="EMBL" id="UFQT01000552">
    <property type="protein sequence ID" value="SSX25203.1"/>
    <property type="molecule type" value="Genomic_DNA"/>
</dbReference>
<dbReference type="EMBL" id="UFQS01000552">
    <property type="protein sequence ID" value="SSX04840.1"/>
    <property type="molecule type" value="Genomic_DNA"/>
</dbReference>
<evidence type="ECO:0000256" key="2">
    <source>
        <dbReference type="ARBA" id="ARBA00022692"/>
    </source>
</evidence>
<accession>A0A336M8V0</accession>
<feature type="domain" description="Amino acid transporter transmembrane" evidence="7">
    <location>
        <begin position="63"/>
        <end position="484"/>
    </location>
</feature>
<feature type="transmembrane region" description="Helical" evidence="6">
    <location>
        <begin position="91"/>
        <end position="115"/>
    </location>
</feature>